<organism evidence="4 5">
    <name type="scientific">Mycolicibacterium bacteremicum</name>
    <name type="common">Mycobacterium bacteremicum</name>
    <dbReference type="NCBI Taxonomy" id="564198"/>
    <lineage>
        <taxon>Bacteria</taxon>
        <taxon>Bacillati</taxon>
        <taxon>Actinomycetota</taxon>
        <taxon>Actinomycetes</taxon>
        <taxon>Mycobacteriales</taxon>
        <taxon>Mycobacteriaceae</taxon>
        <taxon>Mycolicibacterium</taxon>
    </lineage>
</organism>
<evidence type="ECO:0000313" key="5">
    <source>
        <dbReference type="Proteomes" id="UP000192366"/>
    </source>
</evidence>
<dbReference type="FunFam" id="3.40.50.720:FF:000336">
    <property type="entry name" value="Aldehyde reductase"/>
    <property type="match status" value="1"/>
</dbReference>
<evidence type="ECO:0000256" key="2">
    <source>
        <dbReference type="ARBA" id="ARBA00023445"/>
    </source>
</evidence>
<reference evidence="4 5" key="1">
    <citation type="submission" date="2017-02" db="EMBL/GenBank/DDBJ databases">
        <title>The new phylogeny of genus Mycobacterium.</title>
        <authorList>
            <person name="Tortoli E."/>
            <person name="Trovato A."/>
            <person name="Cirillo D.M."/>
        </authorList>
    </citation>
    <scope>NUCLEOTIDE SEQUENCE [LARGE SCALE GENOMIC DNA]</scope>
    <source>
        <strain evidence="4 5">DSM 45578</strain>
    </source>
</reference>
<dbReference type="Gene3D" id="3.40.50.720">
    <property type="entry name" value="NAD(P)-binding Rossmann-like Domain"/>
    <property type="match status" value="1"/>
</dbReference>
<protein>
    <recommendedName>
        <fullName evidence="3">NAD-dependent epimerase/dehydratase domain-containing protein</fullName>
    </recommendedName>
</protein>
<evidence type="ECO:0000256" key="1">
    <source>
        <dbReference type="ARBA" id="ARBA00023002"/>
    </source>
</evidence>
<dbReference type="GO" id="GO:0016616">
    <property type="term" value="F:oxidoreductase activity, acting on the CH-OH group of donors, NAD or NADP as acceptor"/>
    <property type="evidence" value="ECO:0007669"/>
    <property type="project" value="TreeGrafter"/>
</dbReference>
<dbReference type="InterPro" id="IPR036291">
    <property type="entry name" value="NAD(P)-bd_dom_sf"/>
</dbReference>
<dbReference type="AlphaFoldDB" id="A0A1W9YUF4"/>
<dbReference type="Pfam" id="PF01370">
    <property type="entry name" value="Epimerase"/>
    <property type="match status" value="1"/>
</dbReference>
<dbReference type="RefSeq" id="WP_083060194.1">
    <property type="nucleotide sequence ID" value="NZ_JACKVM010000014.1"/>
</dbReference>
<dbReference type="SUPFAM" id="SSF51735">
    <property type="entry name" value="NAD(P)-binding Rossmann-fold domains"/>
    <property type="match status" value="1"/>
</dbReference>
<feature type="domain" description="NAD-dependent epimerase/dehydratase" evidence="3">
    <location>
        <begin position="6"/>
        <end position="242"/>
    </location>
</feature>
<proteinExistence type="inferred from homology"/>
<sequence length="343" mass="35767">MSAETVLVTGGSGFIATHTIAQLLAAGRPVRTTVRSAARRAGLTDALAGAGVDTTALSFAIADLGADDGWDDAVRGVPQVLHMASPFPPQQPADPQELIGPARDGTLRVLRAAARHDVRRVVVTSSFAAVGYSPKPSGPFDETDWTDPDDDNTPYVRSKTLAERAAWDFAAAHPDGPELTVVNPVGVFGPALGPSLSSSVGIIALLLRGQPSPLPRASFSVVDVRDVADLHIRAMRSPAAAGQRYLAVAGAPVTLPQIAAILRERLGADAEAVPVRDADDDEIRALAAHRPELAAFVDLLGTPRAVSNAKAVAQLGWRPRPAAEAVTATARSLLTADRRELLG</sequence>
<keyword evidence="1" id="KW-0560">Oxidoreductase</keyword>
<comment type="similarity">
    <text evidence="2">Belongs to the NAD(P)-dependent epimerase/dehydratase family. Dihydroflavonol-4-reductase subfamily.</text>
</comment>
<dbReference type="OrthoDB" id="9778052at2"/>
<gene>
    <name evidence="4" type="ORF">BST17_17690</name>
</gene>
<evidence type="ECO:0000313" key="4">
    <source>
        <dbReference type="EMBL" id="ORA03705.1"/>
    </source>
</evidence>
<dbReference type="CDD" id="cd05227">
    <property type="entry name" value="AR_SDR_e"/>
    <property type="match status" value="1"/>
</dbReference>
<dbReference type="InterPro" id="IPR050425">
    <property type="entry name" value="NAD(P)_dehydrat-like"/>
</dbReference>
<accession>A0A1W9YUF4</accession>
<dbReference type="Proteomes" id="UP000192366">
    <property type="component" value="Unassembled WGS sequence"/>
</dbReference>
<comment type="caution">
    <text evidence="4">The sequence shown here is derived from an EMBL/GenBank/DDBJ whole genome shotgun (WGS) entry which is preliminary data.</text>
</comment>
<name>A0A1W9YUF4_MYCBA</name>
<dbReference type="InterPro" id="IPR001509">
    <property type="entry name" value="Epimerase_deHydtase"/>
</dbReference>
<keyword evidence="5" id="KW-1185">Reference proteome</keyword>
<dbReference type="PANTHER" id="PTHR10366">
    <property type="entry name" value="NAD DEPENDENT EPIMERASE/DEHYDRATASE"/>
    <property type="match status" value="1"/>
</dbReference>
<dbReference type="PANTHER" id="PTHR10366:SF564">
    <property type="entry name" value="STEROL-4-ALPHA-CARBOXYLATE 3-DEHYDROGENASE, DECARBOXYLATING"/>
    <property type="match status" value="1"/>
</dbReference>
<dbReference type="STRING" id="564198.BST17_17690"/>
<dbReference type="EMBL" id="MVHJ01000014">
    <property type="protein sequence ID" value="ORA03705.1"/>
    <property type="molecule type" value="Genomic_DNA"/>
</dbReference>
<evidence type="ECO:0000259" key="3">
    <source>
        <dbReference type="Pfam" id="PF01370"/>
    </source>
</evidence>